<evidence type="ECO:0000256" key="2">
    <source>
        <dbReference type="ARBA" id="ARBA00023015"/>
    </source>
</evidence>
<evidence type="ECO:0000256" key="4">
    <source>
        <dbReference type="ARBA" id="ARBA00023242"/>
    </source>
</evidence>
<organism evidence="5">
    <name type="scientific">Arundo donax</name>
    <name type="common">Giant reed</name>
    <name type="synonym">Donax arundinaceus</name>
    <dbReference type="NCBI Taxonomy" id="35708"/>
    <lineage>
        <taxon>Eukaryota</taxon>
        <taxon>Viridiplantae</taxon>
        <taxon>Streptophyta</taxon>
        <taxon>Embryophyta</taxon>
        <taxon>Tracheophyta</taxon>
        <taxon>Spermatophyta</taxon>
        <taxon>Magnoliopsida</taxon>
        <taxon>Liliopsida</taxon>
        <taxon>Poales</taxon>
        <taxon>Poaceae</taxon>
        <taxon>PACMAD clade</taxon>
        <taxon>Arundinoideae</taxon>
        <taxon>Arundineae</taxon>
        <taxon>Arundo</taxon>
    </lineage>
</organism>
<dbReference type="GO" id="GO:0000124">
    <property type="term" value="C:SAGA complex"/>
    <property type="evidence" value="ECO:0007669"/>
    <property type="project" value="TreeGrafter"/>
</dbReference>
<dbReference type="InterPro" id="IPR024738">
    <property type="entry name" value="Hfi1/Tada1"/>
</dbReference>
<dbReference type="GO" id="GO:0006357">
    <property type="term" value="P:regulation of transcription by RNA polymerase II"/>
    <property type="evidence" value="ECO:0007669"/>
    <property type="project" value="TreeGrafter"/>
</dbReference>
<name>A0A0A9DHH4_ARUDO</name>
<proteinExistence type="predicted"/>
<protein>
    <recommendedName>
        <fullName evidence="6">Transcriptional regulator of RNA polII, SAGA, subunit</fullName>
    </recommendedName>
</protein>
<keyword evidence="2" id="KW-0805">Transcription regulation</keyword>
<evidence type="ECO:0000256" key="3">
    <source>
        <dbReference type="ARBA" id="ARBA00023163"/>
    </source>
</evidence>
<dbReference type="GO" id="GO:0005634">
    <property type="term" value="C:nucleus"/>
    <property type="evidence" value="ECO:0007669"/>
    <property type="project" value="UniProtKB-SubCell"/>
</dbReference>
<evidence type="ECO:0008006" key="6">
    <source>
        <dbReference type="Google" id="ProtNLM"/>
    </source>
</evidence>
<dbReference type="PANTHER" id="PTHR21277:SF5">
    <property type="entry name" value="TRANSCRIPTIONAL ADAPTER 1"/>
    <property type="match status" value="1"/>
</dbReference>
<dbReference type="PANTHER" id="PTHR21277">
    <property type="entry name" value="TRANSCRIPTIONAL ADAPTER 1"/>
    <property type="match status" value="1"/>
</dbReference>
<keyword evidence="3" id="KW-0804">Transcription</keyword>
<dbReference type="AlphaFoldDB" id="A0A0A9DHH4"/>
<keyword evidence="4" id="KW-0539">Nucleus</keyword>
<evidence type="ECO:0000256" key="1">
    <source>
        <dbReference type="ARBA" id="ARBA00004123"/>
    </source>
</evidence>
<reference evidence="5" key="2">
    <citation type="journal article" date="2015" name="Data Brief">
        <title>Shoot transcriptome of the giant reed, Arundo donax.</title>
        <authorList>
            <person name="Barrero R.A."/>
            <person name="Guerrero F.D."/>
            <person name="Moolhuijzen P."/>
            <person name="Goolsby J.A."/>
            <person name="Tidwell J."/>
            <person name="Bellgard S.E."/>
            <person name="Bellgard M.I."/>
        </authorList>
    </citation>
    <scope>NUCLEOTIDE SEQUENCE</scope>
    <source>
        <tissue evidence="5">Shoot tissue taken approximately 20 cm above the soil surface</tissue>
    </source>
</reference>
<evidence type="ECO:0000313" key="5">
    <source>
        <dbReference type="EMBL" id="JAD83237.1"/>
    </source>
</evidence>
<dbReference type="GO" id="GO:0003713">
    <property type="term" value="F:transcription coactivator activity"/>
    <property type="evidence" value="ECO:0007669"/>
    <property type="project" value="TreeGrafter"/>
</dbReference>
<dbReference type="EMBL" id="GBRH01214658">
    <property type="protein sequence ID" value="JAD83237.1"/>
    <property type="molecule type" value="Transcribed_RNA"/>
</dbReference>
<dbReference type="Pfam" id="PF12767">
    <property type="entry name" value="SAGA-Tad1"/>
    <property type="match status" value="1"/>
</dbReference>
<comment type="subcellular location">
    <subcellularLocation>
        <location evidence="1">Nucleus</location>
    </subcellularLocation>
</comment>
<accession>A0A0A9DHH4</accession>
<dbReference type="CDD" id="cd22933">
    <property type="entry name" value="HFD_HFI1"/>
    <property type="match status" value="1"/>
</dbReference>
<sequence length="382" mass="42403">MEKRLGPDRSQRYFSYLNGYLSQRLSKTDFDKLCLQTLGRENLQMHNRLIHSILYNAYQAKCPPPPPDVGRPMVASAKKVSQATEVFNTCNGDLRLLQVQGSRPMSTVQDHPLKDRLNNMGPNSRVDAAVNHTQVPHGVSAARENGTVSSLESKRPVHFQQCEPAEPLAKQPRVEKLPPDNMLLQRRSMSSVADRSVEMLQSPVRAPLGIPFCSASVGGARKLPLPPISAGEDHFNSCFEHGGLFNTEALHRRMEKAAETLGLLGVTMDCAELLNSSLDKYLKNLIRLSVELIGASVQRDARKGMPYKQQAYGKQINGVRLPNHVHMHSGSRPSGAANEIRSNQLISLNDFKVAMQLNPQQLGEDWPVLLEKICLCSSEEND</sequence>
<reference evidence="5" key="1">
    <citation type="submission" date="2014-09" db="EMBL/GenBank/DDBJ databases">
        <authorList>
            <person name="Magalhaes I.L.F."/>
            <person name="Oliveira U."/>
            <person name="Santos F.R."/>
            <person name="Vidigal T.H.D.A."/>
            <person name="Brescovit A.D."/>
            <person name="Santos A.J."/>
        </authorList>
    </citation>
    <scope>NUCLEOTIDE SEQUENCE</scope>
    <source>
        <tissue evidence="5">Shoot tissue taken approximately 20 cm above the soil surface</tissue>
    </source>
</reference>